<dbReference type="Proteomes" id="UP000295573">
    <property type="component" value="Unassembled WGS sequence"/>
</dbReference>
<gene>
    <name evidence="1" type="ORF">EV646_117121</name>
</gene>
<proteinExistence type="predicted"/>
<reference evidence="1 2" key="1">
    <citation type="journal article" date="2015" name="Stand. Genomic Sci.">
        <title>Genomic Encyclopedia of Bacterial and Archaeal Type Strains, Phase III: the genomes of soil and plant-associated and newly described type strains.</title>
        <authorList>
            <person name="Whitman W.B."/>
            <person name="Woyke T."/>
            <person name="Klenk H.P."/>
            <person name="Zhou Y."/>
            <person name="Lilburn T.G."/>
            <person name="Beck B.J."/>
            <person name="De Vos P."/>
            <person name="Vandamme P."/>
            <person name="Eisen J.A."/>
            <person name="Garrity G."/>
            <person name="Hugenholtz P."/>
            <person name="Kyrpides N.C."/>
        </authorList>
    </citation>
    <scope>NUCLEOTIDE SEQUENCE [LARGE SCALE GENOMIC DNA]</scope>
    <source>
        <strain evidence="1 2">VKM Ac-2541</strain>
    </source>
</reference>
<protein>
    <recommendedName>
        <fullName evidence="3">Ferritin-like metal-binding protein YciE</fullName>
    </recommendedName>
</protein>
<keyword evidence="2" id="KW-1185">Reference proteome</keyword>
<sequence length="151" mass="16332">MHLSTYLGLLHASENSLAEAFDQVGRDHADEPDVEHLCHVLSEKAAGHVEALSPFVTRYGVQREDEPDRLHAAEFGGTRTGGVGLLRDLQDLYVLASFVDITWTVVGQAAQGVPDAELLKTVGSCQAETSTQLSWLQTRIKQAAPQALIVA</sequence>
<comment type="caution">
    <text evidence="1">The sequence shown here is derived from an EMBL/GenBank/DDBJ whole genome shotgun (WGS) entry which is preliminary data.</text>
</comment>
<dbReference type="EMBL" id="SLWR01000017">
    <property type="protein sequence ID" value="TCO40580.1"/>
    <property type="molecule type" value="Genomic_DNA"/>
</dbReference>
<dbReference type="AlphaFoldDB" id="A0A4V2S2I3"/>
<name>A0A4V2S2I3_9ACTN</name>
<organism evidence="1 2">
    <name type="scientific">Kribbella antiqua</name>
    <dbReference type="NCBI Taxonomy" id="2512217"/>
    <lineage>
        <taxon>Bacteria</taxon>
        <taxon>Bacillati</taxon>
        <taxon>Actinomycetota</taxon>
        <taxon>Actinomycetes</taxon>
        <taxon>Propionibacteriales</taxon>
        <taxon>Kribbellaceae</taxon>
        <taxon>Kribbella</taxon>
    </lineage>
</organism>
<dbReference type="RefSeq" id="WP_132156792.1">
    <property type="nucleotide sequence ID" value="NZ_SLWR01000017.1"/>
</dbReference>
<evidence type="ECO:0000313" key="2">
    <source>
        <dbReference type="Proteomes" id="UP000295573"/>
    </source>
</evidence>
<evidence type="ECO:0000313" key="1">
    <source>
        <dbReference type="EMBL" id="TCO40580.1"/>
    </source>
</evidence>
<evidence type="ECO:0008006" key="3">
    <source>
        <dbReference type="Google" id="ProtNLM"/>
    </source>
</evidence>
<accession>A0A4V2S2I3</accession>
<dbReference type="OrthoDB" id="669978at2"/>